<dbReference type="PANTHER" id="PTHR23167:SF46">
    <property type="entry name" value="EPS15 HOMOLOGY DOMAIN CONTAINING PROTEIN-BINDING PROTEIN 1, ISOFORM F"/>
    <property type="match status" value="1"/>
</dbReference>
<feature type="region of interest" description="Disordered" evidence="2">
    <location>
        <begin position="254"/>
        <end position="308"/>
    </location>
</feature>
<keyword evidence="1" id="KW-0175">Coiled coil</keyword>
<dbReference type="PROSITE" id="PS50021">
    <property type="entry name" value="CH"/>
    <property type="match status" value="1"/>
</dbReference>
<evidence type="ECO:0000256" key="2">
    <source>
        <dbReference type="SAM" id="MobiDB-lite"/>
    </source>
</evidence>
<accession>A0A7I4YSP4</accession>
<organism evidence="5 6">
    <name type="scientific">Haemonchus contortus</name>
    <name type="common">Barber pole worm</name>
    <dbReference type="NCBI Taxonomy" id="6289"/>
    <lineage>
        <taxon>Eukaryota</taxon>
        <taxon>Metazoa</taxon>
        <taxon>Ecdysozoa</taxon>
        <taxon>Nematoda</taxon>
        <taxon>Chromadorea</taxon>
        <taxon>Rhabditida</taxon>
        <taxon>Rhabditina</taxon>
        <taxon>Rhabditomorpha</taxon>
        <taxon>Strongyloidea</taxon>
        <taxon>Trichostrongylidae</taxon>
        <taxon>Haemonchus</taxon>
    </lineage>
</organism>
<feature type="region of interest" description="Disordered" evidence="2">
    <location>
        <begin position="640"/>
        <end position="659"/>
    </location>
</feature>
<dbReference type="SUPFAM" id="SSF47576">
    <property type="entry name" value="Calponin-homology domain, CH-domain"/>
    <property type="match status" value="1"/>
</dbReference>
<dbReference type="InterPro" id="IPR036872">
    <property type="entry name" value="CH_dom_sf"/>
</dbReference>
<reference evidence="6" key="1">
    <citation type="submission" date="2020-12" db="UniProtKB">
        <authorList>
            <consortium name="WormBaseParasite"/>
        </authorList>
    </citation>
    <scope>IDENTIFICATION</scope>
    <source>
        <strain evidence="6">MHco3</strain>
    </source>
</reference>
<evidence type="ECO:0000256" key="1">
    <source>
        <dbReference type="SAM" id="Coils"/>
    </source>
</evidence>
<dbReference type="WBParaSite" id="HCON_00135640-00001">
    <property type="protein sequence ID" value="HCON_00135640-00001"/>
    <property type="gene ID" value="HCON_00135640"/>
</dbReference>
<name>A0A7I4YSP4_HAECO</name>
<protein>
    <submittedName>
        <fullName evidence="6">Calponin-homology (CH) domain-containing protein</fullName>
    </submittedName>
</protein>
<dbReference type="InterPro" id="IPR050540">
    <property type="entry name" value="F-actin_Monoox_Mical"/>
</dbReference>
<feature type="region of interest" description="Disordered" evidence="2">
    <location>
        <begin position="699"/>
        <end position="724"/>
    </location>
</feature>
<dbReference type="AlphaFoldDB" id="A0A7I4YSP4"/>
<feature type="region of interest" description="Disordered" evidence="2">
    <location>
        <begin position="330"/>
        <end position="355"/>
    </location>
</feature>
<dbReference type="OrthoDB" id="5972258at2759"/>
<feature type="domain" description="C2 NT-type" evidence="4">
    <location>
        <begin position="8"/>
        <end position="161"/>
    </location>
</feature>
<feature type="compositionally biased region" description="Polar residues" evidence="2">
    <location>
        <begin position="640"/>
        <end position="649"/>
    </location>
</feature>
<evidence type="ECO:0000313" key="6">
    <source>
        <dbReference type="WBParaSite" id="HCON_00135640-00001"/>
    </source>
</evidence>
<dbReference type="SMART" id="SM01203">
    <property type="entry name" value="DUF3585"/>
    <property type="match status" value="1"/>
</dbReference>
<feature type="region of interest" description="Disordered" evidence="2">
    <location>
        <begin position="569"/>
        <end position="590"/>
    </location>
</feature>
<feature type="domain" description="Calponin-homology (CH)" evidence="3">
    <location>
        <begin position="356"/>
        <end position="463"/>
    </location>
</feature>
<evidence type="ECO:0000259" key="4">
    <source>
        <dbReference type="PROSITE" id="PS51840"/>
    </source>
</evidence>
<dbReference type="Pfam" id="PF10358">
    <property type="entry name" value="NT-C2"/>
    <property type="match status" value="1"/>
</dbReference>
<dbReference type="InterPro" id="IPR019448">
    <property type="entry name" value="NT-C2"/>
</dbReference>
<dbReference type="Pfam" id="PF12130">
    <property type="entry name" value="bMERB_dom"/>
    <property type="match status" value="1"/>
</dbReference>
<feature type="compositionally biased region" description="Polar residues" evidence="2">
    <location>
        <begin position="569"/>
        <end position="582"/>
    </location>
</feature>
<dbReference type="PROSITE" id="PS51840">
    <property type="entry name" value="C2_NT"/>
    <property type="match status" value="1"/>
</dbReference>
<dbReference type="SMART" id="SM00033">
    <property type="entry name" value="CH"/>
    <property type="match status" value="1"/>
</dbReference>
<dbReference type="PANTHER" id="PTHR23167">
    <property type="entry name" value="CALPONIN HOMOLOGY DOMAIN-CONTAINING PROTEIN DDB_G0272472-RELATED"/>
    <property type="match status" value="1"/>
</dbReference>
<dbReference type="InterPro" id="IPR001715">
    <property type="entry name" value="CH_dom"/>
</dbReference>
<feature type="coiled-coil region" evidence="1">
    <location>
        <begin position="844"/>
        <end position="871"/>
    </location>
</feature>
<evidence type="ECO:0000313" key="5">
    <source>
        <dbReference type="Proteomes" id="UP000025227"/>
    </source>
</evidence>
<dbReference type="OMA" id="DPNDTPH"/>
<feature type="compositionally biased region" description="Basic and acidic residues" evidence="2">
    <location>
        <begin position="290"/>
        <end position="301"/>
    </location>
</feature>
<feature type="region of interest" description="Disordered" evidence="2">
    <location>
        <begin position="519"/>
        <end position="545"/>
    </location>
</feature>
<keyword evidence="5" id="KW-1185">Reference proteome</keyword>
<dbReference type="Gene3D" id="1.10.418.10">
    <property type="entry name" value="Calponin-like domain"/>
    <property type="match status" value="1"/>
</dbReference>
<dbReference type="Pfam" id="PF00307">
    <property type="entry name" value="CH"/>
    <property type="match status" value="1"/>
</dbReference>
<evidence type="ECO:0000259" key="3">
    <source>
        <dbReference type="PROSITE" id="PS50021"/>
    </source>
</evidence>
<dbReference type="InterPro" id="IPR022735">
    <property type="entry name" value="bMERB_dom"/>
</dbReference>
<sequence length="952" mass="107243">MASVIRRIRRTNKKAAKYRFTATLEELLIVGSEKWKPSTVTVSFMHRRRKISSKERKWEESFSNPDQTVIMWPEQAAEHIDILTTLYKSQHEDQYDDKEWTIVVEEVTSKGRRRPIAAVSLNIRLFIMDFPEQKSELKLKLRPLTPQLKQCNLVLLLSSQLLKEGFKDDVSLASTVSQNGRDSREQSVCDALNASEEQVDHGDAKKELALVANTIQSQSWSSDTKTVSKPAPIALEESDIRITPEIQAQAAAAKTESFTEEVKTVQEQRKESEPSAGHISAGGVRPHWRVSSEEKTTKEQEISAPKPTLTFFEVGEDSRPVQVTPPQLLISQAASPKAKGKSHSPRAPSRERAPERVEGEALLAWAQRVTSGYHGVKVNDFTKSWRSGLALNALLHSYRPDLAGDYDALDFSETMNGRKANVKKALVVARAMGINDIPDENDILTPDSKIIKLLLERLRRVLEGTTDLPTPISSSDHRISQLYHISEAEKKVIEEINKIKEQREADSAVDYSNVKDHVEGAQYGGHGKQVDSLTADHNGEQWSDDQGDALERDVSFRDHDVSVTMVTPTLPTFRSSGRSTSPTKKEELRKKARQMLENPSAAVLTTGTSQDDEKRRQEARRLIEEAVTDGTTYMLGSAEASTSSSNLQRSYHRSHTSINGSNSDLRKIELVRPAITIHTFKKRDPSPILQRKQYDATPVISGTGRSNQMANDRLKPRGGGPVPSAFDRVKRFGSMRSQELKEAMAQFGRQYGVETTTSGSQASVNATPTRKVVSQWEKDVDDVERTTLEQQRIQERLGDVTAQANAIQAKIRETEQGSSEEQTLLETYMNLTNEKNHLVGRQEYFNIIENIREASRNIADLNQQLDDMTKSTPDDYFKTPEEKDRTDALMESYMSAIQKKDDLIQKLFATEEQLLEDEHRLKSLTLERASNFVRGHDEPLTASRRIMTWLRG</sequence>
<proteinExistence type="predicted"/>
<feature type="compositionally biased region" description="Basic and acidic residues" evidence="2">
    <location>
        <begin position="260"/>
        <end position="273"/>
    </location>
</feature>
<dbReference type="Proteomes" id="UP000025227">
    <property type="component" value="Unplaced"/>
</dbReference>